<dbReference type="EMBL" id="JABDJR010000262">
    <property type="protein sequence ID" value="NNF06454.1"/>
    <property type="molecule type" value="Genomic_DNA"/>
</dbReference>
<dbReference type="Proteomes" id="UP000547674">
    <property type="component" value="Unassembled WGS sequence"/>
</dbReference>
<sequence>MSKDSLATQGGSPVREKFLPYALPKTGAEEAKEMLASLESGWITTGPKVKQLETALAEYTGAKEVICVNSCTAALHLCLFALGMKPGDEVITTPLTFCSTVNTILQAGGTPVLVDVEEDTLNIDPVKIEAAITSKTRAIVPVHYAGHPCDMDAIRAIAKKHNLKIIEDAAHAIGTTYKGKQVGSLSDAACFSFYATKNITTAEGGAIATDDEELIKSARVNSLHGMSKDAWKRYTSAGSWYYEVVSPGFKYNMTDLEAALGLHQLPRLEDFISRRQELAAQFDRALSEVDEVKAPVWRKDEGRHVYHLYPIRIDLQKLSCDRAQFIEELKAENIGTTVNFIPIHYHPYYRDTLGLKPGSLPVVEAAYDALISLPLYPKMTDADGEDVMRAVRKVVEAYRR</sequence>
<keyword evidence="4" id="KW-0808">Transferase</keyword>
<evidence type="ECO:0000256" key="2">
    <source>
        <dbReference type="PIRSR" id="PIRSR000390-2"/>
    </source>
</evidence>
<dbReference type="InterPro" id="IPR015424">
    <property type="entry name" value="PyrdxlP-dep_Trfase"/>
</dbReference>
<organism evidence="4 5">
    <name type="scientific">Eiseniibacteriota bacterium</name>
    <dbReference type="NCBI Taxonomy" id="2212470"/>
    <lineage>
        <taxon>Bacteria</taxon>
        <taxon>Candidatus Eiseniibacteriota</taxon>
    </lineage>
</organism>
<keyword evidence="4" id="KW-0032">Aminotransferase</keyword>
<gene>
    <name evidence="4" type="ORF">HKN21_06815</name>
</gene>
<dbReference type="CDD" id="cd00616">
    <property type="entry name" value="AHBA_syn"/>
    <property type="match status" value="1"/>
</dbReference>
<dbReference type="GO" id="GO:0008483">
    <property type="term" value="F:transaminase activity"/>
    <property type="evidence" value="ECO:0007669"/>
    <property type="project" value="UniProtKB-KW"/>
</dbReference>
<accession>A0A7Y2H1V8</accession>
<dbReference type="PANTHER" id="PTHR30244:SF34">
    <property type="entry name" value="DTDP-4-AMINO-4,6-DIDEOXYGALACTOSE TRANSAMINASE"/>
    <property type="match status" value="1"/>
</dbReference>
<dbReference type="PIRSF" id="PIRSF000390">
    <property type="entry name" value="PLP_StrS"/>
    <property type="match status" value="1"/>
</dbReference>
<dbReference type="SUPFAM" id="SSF53383">
    <property type="entry name" value="PLP-dependent transferases"/>
    <property type="match status" value="1"/>
</dbReference>
<evidence type="ECO:0000256" key="3">
    <source>
        <dbReference type="RuleBase" id="RU004508"/>
    </source>
</evidence>
<protein>
    <submittedName>
        <fullName evidence="4">DegT/DnrJ/EryC1/StrS family aminotransferase</fullName>
    </submittedName>
</protein>
<dbReference type="InterPro" id="IPR000653">
    <property type="entry name" value="DegT/StrS_aminotransferase"/>
</dbReference>
<evidence type="ECO:0000313" key="5">
    <source>
        <dbReference type="Proteomes" id="UP000547674"/>
    </source>
</evidence>
<dbReference type="GO" id="GO:0000271">
    <property type="term" value="P:polysaccharide biosynthetic process"/>
    <property type="evidence" value="ECO:0007669"/>
    <property type="project" value="TreeGrafter"/>
</dbReference>
<comment type="similarity">
    <text evidence="3">Belongs to the DegT/DnrJ/EryC1 family.</text>
</comment>
<name>A0A7Y2H1V8_UNCEI</name>
<comment type="caution">
    <text evidence="4">The sequence shown here is derived from an EMBL/GenBank/DDBJ whole genome shotgun (WGS) entry which is preliminary data.</text>
</comment>
<dbReference type="Gene3D" id="3.90.1150.10">
    <property type="entry name" value="Aspartate Aminotransferase, domain 1"/>
    <property type="match status" value="1"/>
</dbReference>
<feature type="modified residue" description="N6-(pyridoxal phosphate)lysine" evidence="2">
    <location>
        <position position="197"/>
    </location>
</feature>
<dbReference type="InterPro" id="IPR015422">
    <property type="entry name" value="PyrdxlP-dep_Trfase_small"/>
</dbReference>
<proteinExistence type="inferred from homology"/>
<feature type="active site" description="Proton acceptor" evidence="1">
    <location>
        <position position="197"/>
    </location>
</feature>
<keyword evidence="2 3" id="KW-0663">Pyridoxal phosphate</keyword>
<dbReference type="Pfam" id="PF01041">
    <property type="entry name" value="DegT_DnrJ_EryC1"/>
    <property type="match status" value="1"/>
</dbReference>
<dbReference type="AlphaFoldDB" id="A0A7Y2H1V8"/>
<dbReference type="Gene3D" id="3.40.640.10">
    <property type="entry name" value="Type I PLP-dependent aspartate aminotransferase-like (Major domain)"/>
    <property type="match status" value="1"/>
</dbReference>
<evidence type="ECO:0000313" key="4">
    <source>
        <dbReference type="EMBL" id="NNF06454.1"/>
    </source>
</evidence>
<dbReference type="InterPro" id="IPR015421">
    <property type="entry name" value="PyrdxlP-dep_Trfase_major"/>
</dbReference>
<evidence type="ECO:0000256" key="1">
    <source>
        <dbReference type="PIRSR" id="PIRSR000390-1"/>
    </source>
</evidence>
<dbReference type="PANTHER" id="PTHR30244">
    <property type="entry name" value="TRANSAMINASE"/>
    <property type="match status" value="1"/>
</dbReference>
<reference evidence="4 5" key="1">
    <citation type="submission" date="2020-03" db="EMBL/GenBank/DDBJ databases">
        <title>Metabolic flexibility allows generalist bacteria to become dominant in a frequently disturbed ecosystem.</title>
        <authorList>
            <person name="Chen Y.-J."/>
            <person name="Leung P.M."/>
            <person name="Bay S.K."/>
            <person name="Hugenholtz P."/>
            <person name="Kessler A.J."/>
            <person name="Shelley G."/>
            <person name="Waite D.W."/>
            <person name="Cook P.L."/>
            <person name="Greening C."/>
        </authorList>
    </citation>
    <scope>NUCLEOTIDE SEQUENCE [LARGE SCALE GENOMIC DNA]</scope>
    <source>
        <strain evidence="4">SS_bin_28</strain>
    </source>
</reference>
<dbReference type="GO" id="GO:0030170">
    <property type="term" value="F:pyridoxal phosphate binding"/>
    <property type="evidence" value="ECO:0007669"/>
    <property type="project" value="TreeGrafter"/>
</dbReference>